<gene>
    <name evidence="2" type="ORF">GCM10010387_10080</name>
</gene>
<sequence length="85" mass="8543">MSGTSVGFISSYSIPGIGTGGTAGYVWRKSSHSVSGAGQCVEVAARPRAVHVRDSKNIGGPVFGVAPGAWTAFVAYAAEQAEQAG</sequence>
<dbReference type="RefSeq" id="WP_190121642.1">
    <property type="nucleotide sequence ID" value="NZ_BMWG01000002.1"/>
</dbReference>
<comment type="caution">
    <text evidence="2">The sequence shown here is derived from an EMBL/GenBank/DDBJ whole genome shotgun (WGS) entry which is preliminary data.</text>
</comment>
<dbReference type="InterPro" id="IPR007278">
    <property type="entry name" value="DUF397"/>
</dbReference>
<name>A0A918PRZ7_9ACTN</name>
<reference evidence="2" key="2">
    <citation type="submission" date="2020-09" db="EMBL/GenBank/DDBJ databases">
        <authorList>
            <person name="Sun Q."/>
            <person name="Ohkuma M."/>
        </authorList>
    </citation>
    <scope>NUCLEOTIDE SEQUENCE</scope>
    <source>
        <strain evidence="2">JCM 4988</strain>
    </source>
</reference>
<reference evidence="2" key="1">
    <citation type="journal article" date="2014" name="Int. J. Syst. Evol. Microbiol.">
        <title>Complete genome sequence of Corynebacterium casei LMG S-19264T (=DSM 44701T), isolated from a smear-ripened cheese.</title>
        <authorList>
            <consortium name="US DOE Joint Genome Institute (JGI-PGF)"/>
            <person name="Walter F."/>
            <person name="Albersmeier A."/>
            <person name="Kalinowski J."/>
            <person name="Ruckert C."/>
        </authorList>
    </citation>
    <scope>NUCLEOTIDE SEQUENCE</scope>
    <source>
        <strain evidence="2">JCM 4988</strain>
    </source>
</reference>
<organism evidence="2 3">
    <name type="scientific">Streptomyces inusitatus</name>
    <dbReference type="NCBI Taxonomy" id="68221"/>
    <lineage>
        <taxon>Bacteria</taxon>
        <taxon>Bacillati</taxon>
        <taxon>Actinomycetota</taxon>
        <taxon>Actinomycetes</taxon>
        <taxon>Kitasatosporales</taxon>
        <taxon>Streptomycetaceae</taxon>
        <taxon>Streptomyces</taxon>
    </lineage>
</organism>
<protein>
    <submittedName>
        <fullName evidence="2">Toxin</fullName>
    </submittedName>
</protein>
<dbReference type="Pfam" id="PF04149">
    <property type="entry name" value="DUF397"/>
    <property type="match status" value="1"/>
</dbReference>
<dbReference type="Proteomes" id="UP000630936">
    <property type="component" value="Unassembled WGS sequence"/>
</dbReference>
<keyword evidence="3" id="KW-1185">Reference proteome</keyword>
<feature type="domain" description="DUF397" evidence="1">
    <location>
        <begin position="26"/>
        <end position="77"/>
    </location>
</feature>
<evidence type="ECO:0000259" key="1">
    <source>
        <dbReference type="Pfam" id="PF04149"/>
    </source>
</evidence>
<evidence type="ECO:0000313" key="2">
    <source>
        <dbReference type="EMBL" id="GGZ19332.1"/>
    </source>
</evidence>
<dbReference type="AlphaFoldDB" id="A0A918PRZ7"/>
<accession>A0A918PRZ7</accession>
<proteinExistence type="predicted"/>
<dbReference type="EMBL" id="BMWG01000002">
    <property type="protein sequence ID" value="GGZ19332.1"/>
    <property type="molecule type" value="Genomic_DNA"/>
</dbReference>
<evidence type="ECO:0000313" key="3">
    <source>
        <dbReference type="Proteomes" id="UP000630936"/>
    </source>
</evidence>